<organism evidence="9 10">
    <name type="scientific">Maribrevibacterium harenarium</name>
    <dbReference type="NCBI Taxonomy" id="2589817"/>
    <lineage>
        <taxon>Bacteria</taxon>
        <taxon>Pseudomonadati</taxon>
        <taxon>Pseudomonadota</taxon>
        <taxon>Gammaproteobacteria</taxon>
        <taxon>Oceanospirillales</taxon>
        <taxon>Oceanospirillaceae</taxon>
        <taxon>Maribrevibacterium</taxon>
    </lineage>
</organism>
<evidence type="ECO:0000256" key="2">
    <source>
        <dbReference type="ARBA" id="ARBA00009695"/>
    </source>
</evidence>
<dbReference type="Proteomes" id="UP000315901">
    <property type="component" value="Unassembled WGS sequence"/>
</dbReference>
<dbReference type="Pfam" id="PF21982">
    <property type="entry name" value="RecX_HTH1"/>
    <property type="match status" value="1"/>
</dbReference>
<protein>
    <recommendedName>
        <fullName evidence="3 5">Regulatory protein RecX</fullName>
    </recommendedName>
</protein>
<dbReference type="InterPro" id="IPR036388">
    <property type="entry name" value="WH-like_DNA-bd_sf"/>
</dbReference>
<dbReference type="GO" id="GO:0005737">
    <property type="term" value="C:cytoplasm"/>
    <property type="evidence" value="ECO:0007669"/>
    <property type="project" value="UniProtKB-SubCell"/>
</dbReference>
<evidence type="ECO:0000256" key="5">
    <source>
        <dbReference type="HAMAP-Rule" id="MF_01114"/>
    </source>
</evidence>
<gene>
    <name evidence="5" type="primary">recX</name>
    <name evidence="9" type="ORF">FJM67_16035</name>
</gene>
<comment type="function">
    <text evidence="5">Modulates RecA activity.</text>
</comment>
<dbReference type="OrthoDB" id="7066780at2"/>
<dbReference type="Pfam" id="PF21981">
    <property type="entry name" value="RecX_HTH3"/>
    <property type="match status" value="1"/>
</dbReference>
<dbReference type="EMBL" id="VFRR01000059">
    <property type="protein sequence ID" value="TPE46518.1"/>
    <property type="molecule type" value="Genomic_DNA"/>
</dbReference>
<feature type="domain" description="RecX third three-helical" evidence="7">
    <location>
        <begin position="99"/>
        <end position="141"/>
    </location>
</feature>
<comment type="caution">
    <text evidence="9">The sequence shown here is derived from an EMBL/GenBank/DDBJ whole genome shotgun (WGS) entry which is preliminary data.</text>
</comment>
<dbReference type="Pfam" id="PF02631">
    <property type="entry name" value="RecX_HTH2"/>
    <property type="match status" value="1"/>
</dbReference>
<keyword evidence="10" id="KW-1185">Reference proteome</keyword>
<dbReference type="HAMAP" id="MF_01114">
    <property type="entry name" value="RecX"/>
    <property type="match status" value="1"/>
</dbReference>
<dbReference type="GO" id="GO:0006282">
    <property type="term" value="P:regulation of DNA repair"/>
    <property type="evidence" value="ECO:0007669"/>
    <property type="project" value="UniProtKB-UniRule"/>
</dbReference>
<dbReference type="InterPro" id="IPR053925">
    <property type="entry name" value="RecX_HTH_3rd"/>
</dbReference>
<evidence type="ECO:0000256" key="3">
    <source>
        <dbReference type="ARBA" id="ARBA00018111"/>
    </source>
</evidence>
<dbReference type="InterPro" id="IPR003783">
    <property type="entry name" value="Regulatory_RecX"/>
</dbReference>
<evidence type="ECO:0000256" key="4">
    <source>
        <dbReference type="ARBA" id="ARBA00022490"/>
    </source>
</evidence>
<feature type="domain" description="RecX second three-helical" evidence="6">
    <location>
        <begin position="51"/>
        <end position="91"/>
    </location>
</feature>
<evidence type="ECO:0000259" key="6">
    <source>
        <dbReference type="Pfam" id="PF02631"/>
    </source>
</evidence>
<evidence type="ECO:0000259" key="7">
    <source>
        <dbReference type="Pfam" id="PF21981"/>
    </source>
</evidence>
<dbReference type="Gene3D" id="1.10.10.10">
    <property type="entry name" value="Winged helix-like DNA-binding domain superfamily/Winged helix DNA-binding domain"/>
    <property type="match status" value="3"/>
</dbReference>
<dbReference type="PANTHER" id="PTHR33602">
    <property type="entry name" value="REGULATORY PROTEIN RECX FAMILY PROTEIN"/>
    <property type="match status" value="1"/>
</dbReference>
<evidence type="ECO:0000313" key="10">
    <source>
        <dbReference type="Proteomes" id="UP000315901"/>
    </source>
</evidence>
<dbReference type="InterPro" id="IPR053924">
    <property type="entry name" value="RecX_HTH_2nd"/>
</dbReference>
<keyword evidence="4 5" id="KW-0963">Cytoplasm</keyword>
<reference evidence="9 10" key="1">
    <citation type="submission" date="2019-06" db="EMBL/GenBank/DDBJ databases">
        <title>A novel bacterium of genus Marinomonas, isolated from coastal sand.</title>
        <authorList>
            <person name="Huang H."/>
            <person name="Mo K."/>
            <person name="Hu Y."/>
        </authorList>
    </citation>
    <scope>NUCLEOTIDE SEQUENCE [LARGE SCALE GENOMIC DNA]</scope>
    <source>
        <strain evidence="9 10">HB171799</strain>
    </source>
</reference>
<evidence type="ECO:0000313" key="9">
    <source>
        <dbReference type="EMBL" id="TPE46518.1"/>
    </source>
</evidence>
<evidence type="ECO:0000256" key="1">
    <source>
        <dbReference type="ARBA" id="ARBA00004496"/>
    </source>
</evidence>
<comment type="subcellular location">
    <subcellularLocation>
        <location evidence="1 5">Cytoplasm</location>
    </subcellularLocation>
</comment>
<dbReference type="RefSeq" id="WP_140591470.1">
    <property type="nucleotide sequence ID" value="NZ_VFRR01000059.1"/>
</dbReference>
<dbReference type="PANTHER" id="PTHR33602:SF1">
    <property type="entry name" value="REGULATORY PROTEIN RECX FAMILY PROTEIN"/>
    <property type="match status" value="1"/>
</dbReference>
<feature type="domain" description="RecX first three-helical" evidence="8">
    <location>
        <begin position="7"/>
        <end position="42"/>
    </location>
</feature>
<dbReference type="AlphaFoldDB" id="A0A501WAU3"/>
<evidence type="ECO:0000259" key="8">
    <source>
        <dbReference type="Pfam" id="PF21982"/>
    </source>
</evidence>
<sequence length="149" mass="17712">MNRAILNNAMQILAARDHSSYELKQKLQRNGHAQEEIEEIILHLQELNYLNDQRFAENYIRSKASRHMGRNRIQQELRQKGVSQPLINEGLQNVELDFFALAYDTKCSKFGPALAENYQHKSKQMRYLQYRGYTFDEIRFAVEYQPEQE</sequence>
<accession>A0A501WAU3</accession>
<dbReference type="InterPro" id="IPR053926">
    <property type="entry name" value="RecX_HTH_1st"/>
</dbReference>
<name>A0A501WAU3_9GAMM</name>
<comment type="similarity">
    <text evidence="2 5">Belongs to the RecX family.</text>
</comment>
<proteinExistence type="inferred from homology"/>